<dbReference type="AlphaFoldDB" id="C5B4C5"/>
<gene>
    <name evidence="1" type="ordered locus">MexAM1_META2p0456</name>
</gene>
<name>C5B4C5_METEA</name>
<keyword evidence="2" id="KW-1185">Reference proteome</keyword>
<dbReference type="KEGG" id="mea:Mex_2p0456"/>
<organism evidence="1 2">
    <name type="scientific">Methylorubrum extorquens (strain ATCC 14718 / DSM 1338 / JCM 2805 / NCIMB 9133 / AM1)</name>
    <name type="common">Methylobacterium extorquens</name>
    <dbReference type="NCBI Taxonomy" id="272630"/>
    <lineage>
        <taxon>Bacteria</taxon>
        <taxon>Pseudomonadati</taxon>
        <taxon>Pseudomonadota</taxon>
        <taxon>Alphaproteobacteria</taxon>
        <taxon>Hyphomicrobiales</taxon>
        <taxon>Methylobacteriaceae</taxon>
        <taxon>Methylorubrum</taxon>
    </lineage>
</organism>
<reference evidence="1 2" key="1">
    <citation type="journal article" date="2009" name="PLoS ONE">
        <title>Methylobacterium genome sequences: a reference blueprint to investigate microbial metabolism of C1 compounds from natural and industrial sources.</title>
        <authorList>
            <person name="Vuilleumier S."/>
            <person name="Chistoserdova L."/>
            <person name="Lee M.-C."/>
            <person name="Bringel F."/>
            <person name="Lajus A."/>
            <person name="Zhou Y."/>
            <person name="Gourion B."/>
            <person name="Barbe V."/>
            <person name="Chang J."/>
            <person name="Cruveiller S."/>
            <person name="Dossat C."/>
            <person name="Gillett W."/>
            <person name="Gruffaz C."/>
            <person name="Haugen E."/>
            <person name="Hourcade E."/>
            <person name="Levy R."/>
            <person name="Mangenot S."/>
            <person name="Muller E."/>
            <person name="Nadalig T."/>
            <person name="Pagni M."/>
            <person name="Penny C."/>
            <person name="Peyraud R."/>
            <person name="Robinson D.G."/>
            <person name="Roche D."/>
            <person name="Rouy Z."/>
            <person name="Saenampechek C."/>
            <person name="Salvignol G."/>
            <person name="Vallenet D."/>
            <person name="Wu Z."/>
            <person name="Marx C.J."/>
            <person name="Vorholt J.A."/>
            <person name="Olson M.V."/>
            <person name="Kaul R."/>
            <person name="Weissenbach J."/>
            <person name="Medigue C."/>
            <person name="Lidstrom M.E."/>
        </authorList>
    </citation>
    <scope>NUCLEOTIDE SEQUENCE [LARGE SCALE GENOMIC DNA]</scope>
    <source>
        <strain evidence="2">ATCC 14718 / DSM 1338 / JCM 2805 / NCIMB 9133 / AM1</strain>
    </source>
</reference>
<geneLocation type="plasmid" evidence="1 2">
    <name>megaplasmid</name>
</geneLocation>
<protein>
    <submittedName>
        <fullName evidence="1">Uncharacterized protein</fullName>
    </submittedName>
</protein>
<dbReference type="Proteomes" id="UP000009081">
    <property type="component" value="Plasmid megaplasmid"/>
</dbReference>
<proteinExistence type="predicted"/>
<evidence type="ECO:0000313" key="2">
    <source>
        <dbReference type="Proteomes" id="UP000009081"/>
    </source>
</evidence>
<evidence type="ECO:0000313" key="1">
    <source>
        <dbReference type="EMBL" id="ACS43307.1"/>
    </source>
</evidence>
<sequence length="331" mass="34772">MGRRQGRANRFRIGDAAAVVAAIPPDALHRHCFGVSAGNGLVRDVLGGIDVLRGLAAASDLPAVPLEPASRDEDFRVPDALDPEALQAAVEVLARAEDIAVADAFAIGDAVDNRSVGDVPEKVEKVVSRRSLGDLLRSRLGLPAWWTLPHARISIVNRPGAHSWHVRLASPPRDQLDAMARETVQAFHDALDGNGLLEELAGTMPGGLTSFALPPHGILTRIEYSRVQGEYWLRSAAAVLALHCSRAHRDLPGGMACLDQAGPWIWTGAFGSSAGTGAALARAGAWGRPPVSLLEVEGPFEAGRPVAVSLTPRPTGDDASAVFHSAVGGEV</sequence>
<dbReference type="EMBL" id="CP001511">
    <property type="protein sequence ID" value="ACS43307.1"/>
    <property type="molecule type" value="Genomic_DNA"/>
</dbReference>
<accession>C5B4C5</accession>
<dbReference type="HOGENOM" id="CLU_838892_0_0_5"/>
<dbReference type="RefSeq" id="WP_012753778.1">
    <property type="nucleotide sequence ID" value="NC_012811.1"/>
</dbReference>
<keyword evidence="1" id="KW-0614">Plasmid</keyword>